<dbReference type="PANTHER" id="PTHR10209:SF791">
    <property type="entry name" value="1-AMINOCYCLOPROPANE-1-CARBOXYLATE OXIDASE HOMOLOG 1"/>
    <property type="match status" value="1"/>
</dbReference>
<dbReference type="PANTHER" id="PTHR10209">
    <property type="entry name" value="OXIDOREDUCTASE, 2OG-FE II OXYGENASE FAMILY PROTEIN"/>
    <property type="match status" value="1"/>
</dbReference>
<accession>A0A2Z7CB07</accession>
<keyword evidence="4 5" id="KW-0408">Iron</keyword>
<evidence type="ECO:0000313" key="7">
    <source>
        <dbReference type="EMBL" id="KZV43843.1"/>
    </source>
</evidence>
<evidence type="ECO:0000259" key="6">
    <source>
        <dbReference type="PROSITE" id="PS51471"/>
    </source>
</evidence>
<comment type="similarity">
    <text evidence="1 5">Belongs to the iron/ascorbate-dependent oxidoreductase family.</text>
</comment>
<sequence>MLDGVRRFYEQDVEAKAEWYTRDFSRRVIYNSNFDLFTAPSANWRDTVYCQMAPNAPKPEELPVVCRDIMIEYTNQVLKLGKILFQLLSEAIGLKPSHLEEMECGEGLTLLCHYYPPCPQPELTVGTSQHADSDFLTVLLNDGVNGLQVLYQNQWVDVPFVHGALVLVSNDKFRSAEHRVLVNNVSPRISVACFFRSDLSMADTKLYEPIKELLSEDDPPKYRPTTVTEYVNYFNNKGLDGTSALSHFRI</sequence>
<dbReference type="PROSITE" id="PS51471">
    <property type="entry name" value="FE2OG_OXY"/>
    <property type="match status" value="1"/>
</dbReference>
<evidence type="ECO:0000256" key="1">
    <source>
        <dbReference type="ARBA" id="ARBA00008056"/>
    </source>
</evidence>
<evidence type="ECO:0000256" key="3">
    <source>
        <dbReference type="ARBA" id="ARBA00023002"/>
    </source>
</evidence>
<dbReference type="Proteomes" id="UP000250235">
    <property type="component" value="Unassembled WGS sequence"/>
</dbReference>
<organism evidence="7 8">
    <name type="scientific">Dorcoceras hygrometricum</name>
    <dbReference type="NCBI Taxonomy" id="472368"/>
    <lineage>
        <taxon>Eukaryota</taxon>
        <taxon>Viridiplantae</taxon>
        <taxon>Streptophyta</taxon>
        <taxon>Embryophyta</taxon>
        <taxon>Tracheophyta</taxon>
        <taxon>Spermatophyta</taxon>
        <taxon>Magnoliopsida</taxon>
        <taxon>eudicotyledons</taxon>
        <taxon>Gunneridae</taxon>
        <taxon>Pentapetalae</taxon>
        <taxon>asterids</taxon>
        <taxon>lamiids</taxon>
        <taxon>Lamiales</taxon>
        <taxon>Gesneriaceae</taxon>
        <taxon>Didymocarpoideae</taxon>
        <taxon>Trichosporeae</taxon>
        <taxon>Loxocarpinae</taxon>
        <taxon>Dorcoceras</taxon>
    </lineage>
</organism>
<evidence type="ECO:0000313" key="8">
    <source>
        <dbReference type="Proteomes" id="UP000250235"/>
    </source>
</evidence>
<evidence type="ECO:0000256" key="4">
    <source>
        <dbReference type="ARBA" id="ARBA00023004"/>
    </source>
</evidence>
<dbReference type="OrthoDB" id="288590at2759"/>
<evidence type="ECO:0000256" key="5">
    <source>
        <dbReference type="RuleBase" id="RU003682"/>
    </source>
</evidence>
<dbReference type="InterPro" id="IPR005123">
    <property type="entry name" value="Oxoglu/Fe-dep_dioxygenase_dom"/>
</dbReference>
<dbReference type="GO" id="GO:0046872">
    <property type="term" value="F:metal ion binding"/>
    <property type="evidence" value="ECO:0007669"/>
    <property type="project" value="UniProtKB-KW"/>
</dbReference>
<protein>
    <submittedName>
        <fullName evidence="7">1-aminocyclopropane-1-carboxylate oxidase1</fullName>
    </submittedName>
</protein>
<dbReference type="Pfam" id="PF03171">
    <property type="entry name" value="2OG-FeII_Oxy"/>
    <property type="match status" value="1"/>
</dbReference>
<dbReference type="GO" id="GO:0051213">
    <property type="term" value="F:dioxygenase activity"/>
    <property type="evidence" value="ECO:0007669"/>
    <property type="project" value="UniProtKB-ARBA"/>
</dbReference>
<evidence type="ECO:0000256" key="2">
    <source>
        <dbReference type="ARBA" id="ARBA00022723"/>
    </source>
</evidence>
<gene>
    <name evidence="7" type="ORF">F511_18900</name>
</gene>
<keyword evidence="2 5" id="KW-0479">Metal-binding</keyword>
<keyword evidence="8" id="KW-1185">Reference proteome</keyword>
<reference evidence="7 8" key="1">
    <citation type="journal article" date="2015" name="Proc. Natl. Acad. Sci. U.S.A.">
        <title>The resurrection genome of Boea hygrometrica: A blueprint for survival of dehydration.</title>
        <authorList>
            <person name="Xiao L."/>
            <person name="Yang G."/>
            <person name="Zhang L."/>
            <person name="Yang X."/>
            <person name="Zhao S."/>
            <person name="Ji Z."/>
            <person name="Zhou Q."/>
            <person name="Hu M."/>
            <person name="Wang Y."/>
            <person name="Chen M."/>
            <person name="Xu Y."/>
            <person name="Jin H."/>
            <person name="Xiao X."/>
            <person name="Hu G."/>
            <person name="Bao F."/>
            <person name="Hu Y."/>
            <person name="Wan P."/>
            <person name="Li L."/>
            <person name="Deng X."/>
            <person name="Kuang T."/>
            <person name="Xiang C."/>
            <person name="Zhu J.K."/>
            <person name="Oliver M.J."/>
            <person name="He Y."/>
        </authorList>
    </citation>
    <scope>NUCLEOTIDE SEQUENCE [LARGE SCALE GENOMIC DNA]</scope>
    <source>
        <strain evidence="8">cv. XS01</strain>
    </source>
</reference>
<dbReference type="SUPFAM" id="SSF51197">
    <property type="entry name" value="Clavaminate synthase-like"/>
    <property type="match status" value="1"/>
</dbReference>
<feature type="domain" description="Fe2OG dioxygenase" evidence="6">
    <location>
        <begin position="106"/>
        <end position="197"/>
    </location>
</feature>
<name>A0A2Z7CB07_9LAMI</name>
<dbReference type="EMBL" id="KQ997619">
    <property type="protein sequence ID" value="KZV43843.1"/>
    <property type="molecule type" value="Genomic_DNA"/>
</dbReference>
<dbReference type="AlphaFoldDB" id="A0A2Z7CB07"/>
<proteinExistence type="inferred from homology"/>
<dbReference type="InterPro" id="IPR044861">
    <property type="entry name" value="IPNS-like_FE2OG_OXY"/>
</dbReference>
<dbReference type="InterPro" id="IPR027443">
    <property type="entry name" value="IPNS-like_sf"/>
</dbReference>
<dbReference type="Gene3D" id="2.60.120.330">
    <property type="entry name" value="B-lactam Antibiotic, Isopenicillin N Synthase, Chain"/>
    <property type="match status" value="1"/>
</dbReference>
<keyword evidence="3 5" id="KW-0560">Oxidoreductase</keyword>